<dbReference type="EMBL" id="JAJFAZ020000001">
    <property type="protein sequence ID" value="KAI5348892.1"/>
    <property type="molecule type" value="Genomic_DNA"/>
</dbReference>
<organism evidence="1 2">
    <name type="scientific">Prunus dulcis</name>
    <name type="common">Almond</name>
    <name type="synonym">Amygdalus dulcis</name>
    <dbReference type="NCBI Taxonomy" id="3755"/>
    <lineage>
        <taxon>Eukaryota</taxon>
        <taxon>Viridiplantae</taxon>
        <taxon>Streptophyta</taxon>
        <taxon>Embryophyta</taxon>
        <taxon>Tracheophyta</taxon>
        <taxon>Spermatophyta</taxon>
        <taxon>Magnoliopsida</taxon>
        <taxon>eudicotyledons</taxon>
        <taxon>Gunneridae</taxon>
        <taxon>Pentapetalae</taxon>
        <taxon>rosids</taxon>
        <taxon>fabids</taxon>
        <taxon>Rosales</taxon>
        <taxon>Rosaceae</taxon>
        <taxon>Amygdaloideae</taxon>
        <taxon>Amygdaleae</taxon>
        <taxon>Prunus</taxon>
    </lineage>
</organism>
<proteinExistence type="predicted"/>
<name>A0AAD4ZJC4_PRUDU</name>
<keyword evidence="2" id="KW-1185">Reference proteome</keyword>
<sequence>MRRLLLSLTSGRHIKIRSLFKTYTRRDHIMKLNPARKDWVMKHSRGEKLHGKGDAALVGSLSVQQLQDMIANTIKVQYRAPSRDTLIYSKPYTRRIDNLWMPTGYEPPKFQ</sequence>
<accession>A0AAD4ZJC4</accession>
<dbReference type="Proteomes" id="UP001054821">
    <property type="component" value="Chromosome 1"/>
</dbReference>
<evidence type="ECO:0000313" key="2">
    <source>
        <dbReference type="Proteomes" id="UP001054821"/>
    </source>
</evidence>
<comment type="caution">
    <text evidence="1">The sequence shown here is derived from an EMBL/GenBank/DDBJ whole genome shotgun (WGS) entry which is preliminary data.</text>
</comment>
<reference evidence="1 2" key="1">
    <citation type="journal article" date="2022" name="G3 (Bethesda)">
        <title>Whole-genome sequence and methylome profiling of the almond [Prunus dulcis (Mill.) D.A. Webb] cultivar 'Nonpareil'.</title>
        <authorList>
            <person name="D'Amico-Willman K.M."/>
            <person name="Ouma W.Z."/>
            <person name="Meulia T."/>
            <person name="Sideli G.M."/>
            <person name="Gradziel T.M."/>
            <person name="Fresnedo-Ramirez J."/>
        </authorList>
    </citation>
    <scope>NUCLEOTIDE SEQUENCE [LARGE SCALE GENOMIC DNA]</scope>
    <source>
        <strain evidence="1">Clone GOH B32 T37-40</strain>
    </source>
</reference>
<dbReference type="AlphaFoldDB" id="A0AAD4ZJC4"/>
<dbReference type="PANTHER" id="PTHR33437">
    <property type="entry name" value="OS06G0361200 PROTEIN"/>
    <property type="match status" value="1"/>
</dbReference>
<dbReference type="PANTHER" id="PTHR33437:SF2">
    <property type="entry name" value="OS06G0361200 PROTEIN"/>
    <property type="match status" value="1"/>
</dbReference>
<gene>
    <name evidence="1" type="ORF">L3X38_001779</name>
</gene>
<evidence type="ECO:0000313" key="1">
    <source>
        <dbReference type="EMBL" id="KAI5348892.1"/>
    </source>
</evidence>
<protein>
    <submittedName>
        <fullName evidence="1">Uncharacterized protein</fullName>
    </submittedName>
</protein>